<dbReference type="InterPro" id="IPR027417">
    <property type="entry name" value="P-loop_NTPase"/>
</dbReference>
<dbReference type="PANTHER" id="PTHR12788:SF10">
    <property type="entry name" value="PROTEIN-TYROSINE SULFOTRANSFERASE"/>
    <property type="match status" value="1"/>
</dbReference>
<dbReference type="PROSITE" id="PS50005">
    <property type="entry name" value="TPR"/>
    <property type="match status" value="1"/>
</dbReference>
<organism evidence="3 4">
    <name type="scientific">Novosphingobium tardum</name>
    <dbReference type="NCBI Taxonomy" id="1538021"/>
    <lineage>
        <taxon>Bacteria</taxon>
        <taxon>Pseudomonadati</taxon>
        <taxon>Pseudomonadota</taxon>
        <taxon>Alphaproteobacteria</taxon>
        <taxon>Sphingomonadales</taxon>
        <taxon>Sphingomonadaceae</taxon>
        <taxon>Novosphingobium</taxon>
    </lineage>
</organism>
<dbReference type="Pfam" id="PF13469">
    <property type="entry name" value="Sulfotransfer_3"/>
    <property type="match status" value="1"/>
</dbReference>
<dbReference type="Pfam" id="PF14559">
    <property type="entry name" value="TPR_19"/>
    <property type="match status" value="2"/>
</dbReference>
<dbReference type="PANTHER" id="PTHR12788">
    <property type="entry name" value="PROTEIN-TYROSINE SULFOTRANSFERASE 2"/>
    <property type="match status" value="1"/>
</dbReference>
<evidence type="ECO:0000256" key="2">
    <source>
        <dbReference type="PROSITE-ProRule" id="PRU00339"/>
    </source>
</evidence>
<keyword evidence="2" id="KW-0802">TPR repeat</keyword>
<proteinExistence type="predicted"/>
<accession>A0ABV8RNP2</accession>
<dbReference type="EMBL" id="JBHSDR010000003">
    <property type="protein sequence ID" value="MFC4293861.1"/>
    <property type="molecule type" value="Genomic_DNA"/>
</dbReference>
<keyword evidence="1" id="KW-0808">Transferase</keyword>
<dbReference type="SUPFAM" id="SSF52540">
    <property type="entry name" value="P-loop containing nucleoside triphosphate hydrolases"/>
    <property type="match status" value="1"/>
</dbReference>
<sequence length="683" mass="76109">MSATISPATAETMQTLAGLARAGRLDEAALMAARVTADNRDPALAALAGAIESHRGQFERAAAYLQTAHLARPDDVTIRANLIEALYRTDRSAEALALVEPAAARADRTSRIARIGAHLAQEAGDFARAEPLHRLVVERDPHDWGAWNNLGNALGPLGRHAEAVEALRRAAQLAPDSPPIRLNFGNALAEAGEGEECEKVLRDLAADFPDDPQALVTLFALLRASGREDEAYEAIAEAARRAPADAGIRSDHGQDAARRNMYDVAEREFEAALAIEPGLGPSYVGLASVYERVNREAELEPLRERAGANGTDDQTIAYIDALRHKRAGRVDEAFAALEQSGDVVVPGRKHHLRGTMLDRLGRHEEAFAEFEAMNTHWREDPVRPLERAAQYRRSVEHARDLLSRSWADSWRDYTPADGRTAPVFVLGFPRSGTTLLDTMLMTDPVVGVLEEEPLIAEVERDLGGVDAFPTLARDQIDAARSRYFERAGDFLQLRPETRIVDKHPLHLNKVATIRRVFPEARFVLALRHPCDVILSCFLTNFRPNAAMANFLDLDDAARLYDLTFGHWLKACEAFDLPVRTVVYERLVQDTERELRPVFDWLDLAWPESEFDHREAARARGAVATASYAQVTEPVYQRARGRWRNYERELERVFPILAPWVERFGYSLEDDRIPDWPVGESATA</sequence>
<dbReference type="InterPro" id="IPR019734">
    <property type="entry name" value="TPR_rpt"/>
</dbReference>
<comment type="caution">
    <text evidence="3">The sequence shown here is derived from an EMBL/GenBank/DDBJ whole genome shotgun (WGS) entry which is preliminary data.</text>
</comment>
<keyword evidence="4" id="KW-1185">Reference proteome</keyword>
<dbReference type="Gene3D" id="3.40.50.300">
    <property type="entry name" value="P-loop containing nucleotide triphosphate hydrolases"/>
    <property type="match status" value="1"/>
</dbReference>
<gene>
    <name evidence="3" type="ORF">ACFO0A_02185</name>
</gene>
<protein>
    <submittedName>
        <fullName evidence="3">Sulfotransferase</fullName>
    </submittedName>
</protein>
<evidence type="ECO:0000256" key="1">
    <source>
        <dbReference type="ARBA" id="ARBA00022679"/>
    </source>
</evidence>
<dbReference type="InterPro" id="IPR011990">
    <property type="entry name" value="TPR-like_helical_dom_sf"/>
</dbReference>
<evidence type="ECO:0000313" key="4">
    <source>
        <dbReference type="Proteomes" id="UP001595828"/>
    </source>
</evidence>
<reference evidence="4" key="1">
    <citation type="journal article" date="2019" name="Int. J. Syst. Evol. Microbiol.">
        <title>The Global Catalogue of Microorganisms (GCM) 10K type strain sequencing project: providing services to taxonomists for standard genome sequencing and annotation.</title>
        <authorList>
            <consortium name="The Broad Institute Genomics Platform"/>
            <consortium name="The Broad Institute Genome Sequencing Center for Infectious Disease"/>
            <person name="Wu L."/>
            <person name="Ma J."/>
        </authorList>
    </citation>
    <scope>NUCLEOTIDE SEQUENCE [LARGE SCALE GENOMIC DNA]</scope>
    <source>
        <strain evidence="4">CGMCC 1.12989</strain>
    </source>
</reference>
<feature type="repeat" description="TPR" evidence="2">
    <location>
        <begin position="144"/>
        <end position="177"/>
    </location>
</feature>
<dbReference type="SUPFAM" id="SSF48452">
    <property type="entry name" value="TPR-like"/>
    <property type="match status" value="1"/>
</dbReference>
<dbReference type="Proteomes" id="UP001595828">
    <property type="component" value="Unassembled WGS sequence"/>
</dbReference>
<dbReference type="Gene3D" id="1.25.40.10">
    <property type="entry name" value="Tetratricopeptide repeat domain"/>
    <property type="match status" value="3"/>
</dbReference>
<name>A0ABV8RNP2_9SPHN</name>
<dbReference type="RefSeq" id="WP_379537342.1">
    <property type="nucleotide sequence ID" value="NZ_JBHSDR010000003.1"/>
</dbReference>
<dbReference type="SMART" id="SM00028">
    <property type="entry name" value="TPR"/>
    <property type="match status" value="3"/>
</dbReference>
<evidence type="ECO:0000313" key="3">
    <source>
        <dbReference type="EMBL" id="MFC4293861.1"/>
    </source>
</evidence>
<dbReference type="InterPro" id="IPR026634">
    <property type="entry name" value="TPST-like"/>
</dbReference>